<dbReference type="PANTHER" id="PTHR13388">
    <property type="entry name" value="DETONATOR, ISOFORM E"/>
    <property type="match status" value="1"/>
</dbReference>
<evidence type="ECO:0000259" key="1">
    <source>
        <dbReference type="Pfam" id="PF23486"/>
    </source>
</evidence>
<name>G3INV9_CRIGR</name>
<dbReference type="InterPro" id="IPR026307">
    <property type="entry name" value="TMEM132"/>
</dbReference>
<feature type="domain" description="Transmembrane protein TMEM132 fifth" evidence="1">
    <location>
        <begin position="27"/>
        <end position="132"/>
    </location>
</feature>
<protein>
    <submittedName>
        <fullName evidence="3">Transmembrane protein 132D</fullName>
    </submittedName>
</protein>
<dbReference type="InterPro" id="IPR055423">
    <property type="entry name" value="Ig_TMEM132_5th"/>
</dbReference>
<dbReference type="PANTHER" id="PTHR13388:SF2">
    <property type="entry name" value="TRANSMEMBRANE PROTEIN 132D"/>
    <property type="match status" value="1"/>
</dbReference>
<reference evidence="4" key="1">
    <citation type="journal article" date="2011" name="Nat. Biotechnol.">
        <title>The genomic sequence of the Chinese hamster ovary (CHO)-K1 cell line.</title>
        <authorList>
            <person name="Xu X."/>
            <person name="Nagarajan H."/>
            <person name="Lewis N.E."/>
            <person name="Pan S."/>
            <person name="Cai Z."/>
            <person name="Liu X."/>
            <person name="Chen W."/>
            <person name="Xie M."/>
            <person name="Wang W."/>
            <person name="Hammond S."/>
            <person name="Andersen M.R."/>
            <person name="Neff N."/>
            <person name="Passarelli B."/>
            <person name="Koh W."/>
            <person name="Fan H.C."/>
            <person name="Wang J."/>
            <person name="Gui Y."/>
            <person name="Lee K.H."/>
            <person name="Betenbaugh M.J."/>
            <person name="Quake S.R."/>
            <person name="Famili I."/>
            <person name="Palsson B.O."/>
            <person name="Wang J."/>
        </authorList>
    </citation>
    <scope>NUCLEOTIDE SEQUENCE [LARGE SCALE GENOMIC DNA]</scope>
    <source>
        <strain evidence="4">CHO K1 cell line</strain>
    </source>
</reference>
<dbReference type="Proteomes" id="UP000001075">
    <property type="component" value="Unassembled WGS sequence"/>
</dbReference>
<keyword evidence="3" id="KW-0812">Transmembrane</keyword>
<feature type="domain" description="Transmembrane protein TMEM132 sixth" evidence="2">
    <location>
        <begin position="133"/>
        <end position="174"/>
    </location>
</feature>
<gene>
    <name evidence="3" type="ORF">I79_025650</name>
</gene>
<dbReference type="Pfam" id="PF23487">
    <property type="entry name" value="Ig_TMEM132_6th"/>
    <property type="match status" value="1"/>
</dbReference>
<dbReference type="InterPro" id="IPR055424">
    <property type="entry name" value="Ig_TMEM132_6th"/>
</dbReference>
<dbReference type="InParanoid" id="G3INV9"/>
<sequence length="190" mass="21079">MTDDLYYLHRRSYTGIKSNLLQGSLVRDDDEKKGRGCTLQYQHAMVRVLTQFVAEAPDPGGHLAYLLGSDWQVDITELITDFMQVEEPRIAKLQGGQILTGQELGMTTIQILSPLSDAILAEKTITVLDEKVTITDLGVQLVTGLSLSLQLSPGSNRAIFATAVAQELLQRPKQVRRWILGHTAAESYLR</sequence>
<dbReference type="STRING" id="10029.G3INV9"/>
<evidence type="ECO:0000313" key="3">
    <source>
        <dbReference type="EMBL" id="EGW15346.1"/>
    </source>
</evidence>
<accession>G3INV9</accession>
<keyword evidence="3" id="KW-0472">Membrane</keyword>
<dbReference type="EMBL" id="JH007511">
    <property type="protein sequence ID" value="EGW15346.1"/>
    <property type="molecule type" value="Genomic_DNA"/>
</dbReference>
<organism evidence="3 4">
    <name type="scientific">Cricetulus griseus</name>
    <name type="common">Chinese hamster</name>
    <name type="synonym">Cricetulus barabensis griseus</name>
    <dbReference type="NCBI Taxonomy" id="10029"/>
    <lineage>
        <taxon>Eukaryota</taxon>
        <taxon>Metazoa</taxon>
        <taxon>Chordata</taxon>
        <taxon>Craniata</taxon>
        <taxon>Vertebrata</taxon>
        <taxon>Euteleostomi</taxon>
        <taxon>Mammalia</taxon>
        <taxon>Eutheria</taxon>
        <taxon>Euarchontoglires</taxon>
        <taxon>Glires</taxon>
        <taxon>Rodentia</taxon>
        <taxon>Myomorpha</taxon>
        <taxon>Muroidea</taxon>
        <taxon>Cricetidae</taxon>
        <taxon>Cricetinae</taxon>
        <taxon>Cricetulus</taxon>
    </lineage>
</organism>
<proteinExistence type="predicted"/>
<dbReference type="AlphaFoldDB" id="G3INV9"/>
<dbReference type="Pfam" id="PF23486">
    <property type="entry name" value="Ig_TMEM132_5th"/>
    <property type="match status" value="1"/>
</dbReference>
<evidence type="ECO:0000259" key="2">
    <source>
        <dbReference type="Pfam" id="PF23487"/>
    </source>
</evidence>
<evidence type="ECO:0000313" key="4">
    <source>
        <dbReference type="Proteomes" id="UP000001075"/>
    </source>
</evidence>